<evidence type="ECO:0000259" key="1">
    <source>
        <dbReference type="PROSITE" id="PS50995"/>
    </source>
</evidence>
<dbReference type="InterPro" id="IPR036388">
    <property type="entry name" value="WH-like_DNA-bd_sf"/>
</dbReference>
<accession>A0A515D680</accession>
<dbReference type="SMART" id="SM00347">
    <property type="entry name" value="HTH_MARR"/>
    <property type="match status" value="1"/>
</dbReference>
<dbReference type="Proteomes" id="UP000316798">
    <property type="component" value="Chromosome"/>
</dbReference>
<proteinExistence type="predicted"/>
<dbReference type="PANTHER" id="PTHR33164">
    <property type="entry name" value="TRANSCRIPTIONAL REGULATOR, MARR FAMILY"/>
    <property type="match status" value="1"/>
</dbReference>
<dbReference type="GO" id="GO:0045892">
    <property type="term" value="P:negative regulation of DNA-templated transcription"/>
    <property type="evidence" value="ECO:0007669"/>
    <property type="project" value="InterPro"/>
</dbReference>
<dbReference type="EMBL" id="CP035503">
    <property type="protein sequence ID" value="QDL35901.1"/>
    <property type="molecule type" value="Genomic_DNA"/>
</dbReference>
<dbReference type="GO" id="GO:0006950">
    <property type="term" value="P:response to stress"/>
    <property type="evidence" value="ECO:0007669"/>
    <property type="project" value="TreeGrafter"/>
</dbReference>
<dbReference type="OrthoDB" id="8588347at2"/>
<evidence type="ECO:0000313" key="3">
    <source>
        <dbReference type="Proteomes" id="UP000316798"/>
    </source>
</evidence>
<name>A0A515D680_9BURK</name>
<dbReference type="SUPFAM" id="SSF46785">
    <property type="entry name" value="Winged helix' DNA-binding domain"/>
    <property type="match status" value="1"/>
</dbReference>
<dbReference type="PROSITE" id="PS50995">
    <property type="entry name" value="HTH_MARR_2"/>
    <property type="match status" value="1"/>
</dbReference>
<dbReference type="GO" id="GO:0003700">
    <property type="term" value="F:DNA-binding transcription factor activity"/>
    <property type="evidence" value="ECO:0007669"/>
    <property type="project" value="InterPro"/>
</dbReference>
<keyword evidence="3" id="KW-1185">Reference proteome</keyword>
<dbReference type="Gene3D" id="1.10.10.10">
    <property type="entry name" value="Winged helix-like DNA-binding domain superfamily/Winged helix DNA-binding domain"/>
    <property type="match status" value="1"/>
</dbReference>
<gene>
    <name evidence="2" type="primary">hpaR</name>
    <name evidence="2" type="ORF">EUB48_00315</name>
</gene>
<dbReference type="NCBIfam" id="TIGR02337">
    <property type="entry name" value="HpaR"/>
    <property type="match status" value="1"/>
</dbReference>
<dbReference type="InterPro" id="IPR036390">
    <property type="entry name" value="WH_DNA-bd_sf"/>
</dbReference>
<dbReference type="PANTHER" id="PTHR33164:SF13">
    <property type="entry name" value="4-HYDROXYPHENYLACETATE CATABOLISM PROTEIN"/>
    <property type="match status" value="1"/>
</dbReference>
<dbReference type="InterPro" id="IPR012712">
    <property type="entry name" value="HpaR/FarR"/>
</dbReference>
<evidence type="ECO:0000313" key="2">
    <source>
        <dbReference type="EMBL" id="QDL35901.1"/>
    </source>
</evidence>
<dbReference type="InterPro" id="IPR039422">
    <property type="entry name" value="MarR/SlyA-like"/>
</dbReference>
<dbReference type="KEGG" id="rhf:EUB48_00315"/>
<dbReference type="Pfam" id="PF12802">
    <property type="entry name" value="MarR_2"/>
    <property type="match status" value="1"/>
</dbReference>
<organism evidence="2 3">
    <name type="scientific">Rhodoferax sediminis</name>
    <dbReference type="NCBI Taxonomy" id="2509614"/>
    <lineage>
        <taxon>Bacteria</taxon>
        <taxon>Pseudomonadati</taxon>
        <taxon>Pseudomonadota</taxon>
        <taxon>Betaproteobacteria</taxon>
        <taxon>Burkholderiales</taxon>
        <taxon>Comamonadaceae</taxon>
        <taxon>Rhodoferax</taxon>
    </lineage>
</organism>
<dbReference type="RefSeq" id="WP_142817001.1">
    <property type="nucleotide sequence ID" value="NZ_CP035503.1"/>
</dbReference>
<feature type="domain" description="HTH marR-type" evidence="1">
    <location>
        <begin position="10"/>
        <end position="142"/>
    </location>
</feature>
<protein>
    <submittedName>
        <fullName evidence="2">Homoprotocatechuate degradation operon regulator HpaR</fullName>
    </submittedName>
</protein>
<dbReference type="InterPro" id="IPR000835">
    <property type="entry name" value="HTH_MarR-typ"/>
</dbReference>
<sequence length="151" mass="17007">MAPKTSKLVHRSLPLLLLQVRERLMGRFRKILNKYGITEQQWRIVRALLNIGPMEPRQIGEVCHISSPSLAGMLARMDDLGLVSRKRVDGDQRRRLVSLTPKSRALVARIAPHIEAAYERIEGELGAECIERCYAVLDELLLAIPADDDSA</sequence>
<dbReference type="AlphaFoldDB" id="A0A515D680"/>
<reference evidence="2 3" key="1">
    <citation type="submission" date="2019-01" db="EMBL/GenBank/DDBJ databases">
        <title>Genomic insights into a novel species Rhodoferax sp.</title>
        <authorList>
            <person name="Jin L."/>
        </authorList>
    </citation>
    <scope>NUCLEOTIDE SEQUENCE [LARGE SCALE GENOMIC DNA]</scope>
    <source>
        <strain evidence="2 3">CHu59-6-5</strain>
    </source>
</reference>
<dbReference type="GO" id="GO:0003677">
    <property type="term" value="F:DNA binding"/>
    <property type="evidence" value="ECO:0007669"/>
    <property type="project" value="InterPro"/>
</dbReference>